<dbReference type="RefSeq" id="WP_376980529.1">
    <property type="nucleotide sequence ID" value="NZ_JBHLSV010000011.1"/>
</dbReference>
<evidence type="ECO:0000259" key="4">
    <source>
        <dbReference type="Pfam" id="PF00294"/>
    </source>
</evidence>
<dbReference type="InterPro" id="IPR052562">
    <property type="entry name" value="Ketohexokinase-related"/>
</dbReference>
<dbReference type="EMBL" id="JBHLSV010000011">
    <property type="protein sequence ID" value="MFC0674437.1"/>
    <property type="molecule type" value="Genomic_DNA"/>
</dbReference>
<dbReference type="InterPro" id="IPR029056">
    <property type="entry name" value="Ribokinase-like"/>
</dbReference>
<evidence type="ECO:0000313" key="6">
    <source>
        <dbReference type="Proteomes" id="UP001589793"/>
    </source>
</evidence>
<comment type="caution">
    <text evidence="5">The sequence shown here is derived from an EMBL/GenBank/DDBJ whole genome shotgun (WGS) entry which is preliminary data.</text>
</comment>
<feature type="domain" description="Carbohydrate kinase PfkB" evidence="4">
    <location>
        <begin position="87"/>
        <end position="334"/>
    </location>
</feature>
<sequence length="398" mass="42250">MTRTPAHPEDSRPISDPSPEADAATAPAPSPGPDAGDSWDPLRESRADTDPPLDVLLSGTVFFDIVFTGLERMPLPGQELWSRGLGSSPGGIANLATATARLGLRTGLVAGFGDDAYADWMWQTMSEDEGIDLRASRRFPDFHSPVTVSIAAHEDRAMVTHGHELPEPLSGLIDRAPAARAAVVDLAGETAWWSRLAALGTRIFADIGFDETERWDTADLAPLAHCHAFTPNAVEAMGYTRTDSPDRAVRKLAELVPLAVVTDGASGSYAIDAATGEEAYCPAVPVTALDTTGAGDVFAAAIVLGTLGAWPLVERLKFASLCSALAVQQFGGSLAAPGWGDISDWWRAISSAAGEGDLRAAYTRDRYRFLERIVPDHPVLGRRRAQGTFALRSDAGAH</sequence>
<feature type="compositionally biased region" description="Basic and acidic residues" evidence="3">
    <location>
        <begin position="40"/>
        <end position="49"/>
    </location>
</feature>
<dbReference type="Gene3D" id="3.40.1190.20">
    <property type="match status" value="1"/>
</dbReference>
<dbReference type="PROSITE" id="PS00584">
    <property type="entry name" value="PFKB_KINASES_2"/>
    <property type="match status" value="1"/>
</dbReference>
<dbReference type="SUPFAM" id="SSF53613">
    <property type="entry name" value="Ribokinase-like"/>
    <property type="match status" value="1"/>
</dbReference>
<accession>A0ABV6RBR5</accession>
<evidence type="ECO:0000256" key="2">
    <source>
        <dbReference type="ARBA" id="ARBA00022777"/>
    </source>
</evidence>
<reference evidence="5 6" key="1">
    <citation type="submission" date="2024-09" db="EMBL/GenBank/DDBJ databases">
        <authorList>
            <person name="Sun Q."/>
            <person name="Mori K."/>
        </authorList>
    </citation>
    <scope>NUCLEOTIDE SEQUENCE [LARGE SCALE GENOMIC DNA]</scope>
    <source>
        <strain evidence="5 6">CICC 10874</strain>
    </source>
</reference>
<dbReference type="PANTHER" id="PTHR42774">
    <property type="entry name" value="PHOSPHOTRANSFERASE SYSTEM TRANSPORT PROTEIN"/>
    <property type="match status" value="1"/>
</dbReference>
<protein>
    <submittedName>
        <fullName evidence="5">Carbohydrate kinase family protein</fullName>
        <ecNumber evidence="5">2.7.1.-</ecNumber>
    </submittedName>
</protein>
<keyword evidence="2 5" id="KW-0418">Kinase</keyword>
<evidence type="ECO:0000256" key="3">
    <source>
        <dbReference type="SAM" id="MobiDB-lite"/>
    </source>
</evidence>
<dbReference type="InterPro" id="IPR002173">
    <property type="entry name" value="Carboh/pur_kinase_PfkB_CS"/>
</dbReference>
<keyword evidence="1 5" id="KW-0808">Transferase</keyword>
<dbReference type="Proteomes" id="UP001589793">
    <property type="component" value="Unassembled WGS sequence"/>
</dbReference>
<keyword evidence="6" id="KW-1185">Reference proteome</keyword>
<feature type="compositionally biased region" description="Basic and acidic residues" evidence="3">
    <location>
        <begin position="1"/>
        <end position="13"/>
    </location>
</feature>
<dbReference type="EC" id="2.7.1.-" evidence="5"/>
<name>A0ABV6RBR5_9MICO</name>
<dbReference type="InterPro" id="IPR011611">
    <property type="entry name" value="PfkB_dom"/>
</dbReference>
<proteinExistence type="predicted"/>
<dbReference type="Pfam" id="PF00294">
    <property type="entry name" value="PfkB"/>
    <property type="match status" value="1"/>
</dbReference>
<gene>
    <name evidence="5" type="ORF">ACFFF6_10775</name>
</gene>
<evidence type="ECO:0000313" key="5">
    <source>
        <dbReference type="EMBL" id="MFC0674437.1"/>
    </source>
</evidence>
<organism evidence="5 6">
    <name type="scientific">Brachybacterium hainanense</name>
    <dbReference type="NCBI Taxonomy" id="1541174"/>
    <lineage>
        <taxon>Bacteria</taxon>
        <taxon>Bacillati</taxon>
        <taxon>Actinomycetota</taxon>
        <taxon>Actinomycetes</taxon>
        <taxon>Micrococcales</taxon>
        <taxon>Dermabacteraceae</taxon>
        <taxon>Brachybacterium</taxon>
    </lineage>
</organism>
<dbReference type="GO" id="GO:0016301">
    <property type="term" value="F:kinase activity"/>
    <property type="evidence" value="ECO:0007669"/>
    <property type="project" value="UniProtKB-KW"/>
</dbReference>
<feature type="region of interest" description="Disordered" evidence="3">
    <location>
        <begin position="1"/>
        <end position="51"/>
    </location>
</feature>
<dbReference type="PANTHER" id="PTHR42774:SF3">
    <property type="entry name" value="KETOHEXOKINASE"/>
    <property type="match status" value="1"/>
</dbReference>
<feature type="compositionally biased region" description="Low complexity" evidence="3">
    <location>
        <begin position="15"/>
        <end position="38"/>
    </location>
</feature>
<evidence type="ECO:0000256" key="1">
    <source>
        <dbReference type="ARBA" id="ARBA00022679"/>
    </source>
</evidence>